<gene>
    <name evidence="6" type="primary">ZADH2</name>
</gene>
<protein>
    <recommendedName>
        <fullName evidence="2">15-oxoprostaglandin 13-reductase</fullName>
        <ecNumber evidence="2">1.3.1.48</ecNumber>
    </recommendedName>
</protein>
<proteinExistence type="inferred from homology"/>
<dbReference type="CTD" id="284273"/>
<dbReference type="PANTHER" id="PTHR43677:SF3">
    <property type="entry name" value="PROSTAGLANDIN REDUCTASE 3"/>
    <property type="match status" value="1"/>
</dbReference>
<reference evidence="6" key="1">
    <citation type="submission" date="2025-08" db="UniProtKB">
        <authorList>
            <consortium name="RefSeq"/>
        </authorList>
    </citation>
    <scope>IDENTIFICATION</scope>
    <source>
        <tissue evidence="6">Sperm</tissue>
    </source>
</reference>
<accession>A0AAJ7U8Y3</accession>
<dbReference type="InterPro" id="IPR020843">
    <property type="entry name" value="ER"/>
</dbReference>
<dbReference type="KEGG" id="pmrn:116954111"/>
<comment type="similarity">
    <text evidence="1">Belongs to the zinc-containing alcohol dehydrogenase family. Quinone oxidoreductase subfamily.</text>
</comment>
<dbReference type="InterPro" id="IPR011032">
    <property type="entry name" value="GroES-like_sf"/>
</dbReference>
<evidence type="ECO:0000256" key="2">
    <source>
        <dbReference type="ARBA" id="ARBA00011981"/>
    </source>
</evidence>
<keyword evidence="3" id="KW-0560">Oxidoreductase</keyword>
<keyword evidence="5" id="KW-1185">Reference proteome</keyword>
<dbReference type="SMART" id="SM00829">
    <property type="entry name" value="PKS_ER"/>
    <property type="match status" value="1"/>
</dbReference>
<dbReference type="Pfam" id="PF08240">
    <property type="entry name" value="ADH_N"/>
    <property type="match status" value="1"/>
</dbReference>
<evidence type="ECO:0000313" key="5">
    <source>
        <dbReference type="Proteomes" id="UP001318040"/>
    </source>
</evidence>
<dbReference type="AlphaFoldDB" id="A0AAJ7U8Y3"/>
<dbReference type="SUPFAM" id="SSF50129">
    <property type="entry name" value="GroES-like"/>
    <property type="match status" value="1"/>
</dbReference>
<dbReference type="GO" id="GO:0047522">
    <property type="term" value="F:15-oxoprostaglandin 13-reductase [NAD(P)+] activity"/>
    <property type="evidence" value="ECO:0007669"/>
    <property type="project" value="UniProtKB-EC"/>
</dbReference>
<evidence type="ECO:0000256" key="3">
    <source>
        <dbReference type="ARBA" id="ARBA00023002"/>
    </source>
</evidence>
<dbReference type="GO" id="GO:0005739">
    <property type="term" value="C:mitochondrion"/>
    <property type="evidence" value="ECO:0007669"/>
    <property type="project" value="TreeGrafter"/>
</dbReference>
<sequence length="399" mass="42086">MLGPGAPRLTTLLLPPPRRLLRLPSRGIIDMSYTQHFVEGGRPLPRSHSKLVVTALSTDFREAVRLQEAPVPSPDSDQVLVRNRFVGINASDINFSAGRYNPRVRPPFDAGLEAVGTVVARGLAASARFSLGQPVAYAVEGAFAEYKVVPTASIFPLPELKAEYLTLPVSALTALLSLERSAELRAGESVLVTAAAGGTGQFAVQLSARAGCRVLGTCSSDEKAAFLATLGCHRPINVRKESLAKVLKEECPKGVNVVYESVGGDTFETAVNSLAVGGRLIIIGYIEGYRAEAGSAGGDKKTKSARVLPSVQAHLLVKSASVRGFFLPHFVAEHGAGVERLAGMVRRGELLAAVDGGAATDGGPFRGLGDVHRAVEHLYSRRSLGKVVVELPDSPAAKL</sequence>
<name>A0AAJ7U8Y3_PETMA</name>
<dbReference type="InterPro" id="IPR051397">
    <property type="entry name" value="Zn-ADH-like_protein"/>
</dbReference>
<dbReference type="RefSeq" id="XP_032830448.1">
    <property type="nucleotide sequence ID" value="XM_032974557.1"/>
</dbReference>
<dbReference type="Proteomes" id="UP001318040">
    <property type="component" value="Chromosome 54"/>
</dbReference>
<evidence type="ECO:0000313" key="6">
    <source>
        <dbReference type="RefSeq" id="XP_032830448.1"/>
    </source>
</evidence>
<dbReference type="InterPro" id="IPR036291">
    <property type="entry name" value="NAD(P)-bd_dom_sf"/>
</dbReference>
<dbReference type="Gene3D" id="3.90.180.10">
    <property type="entry name" value="Medium-chain alcohol dehydrogenases, catalytic domain"/>
    <property type="match status" value="1"/>
</dbReference>
<dbReference type="PANTHER" id="PTHR43677">
    <property type="entry name" value="SHORT-CHAIN DEHYDROGENASE/REDUCTASE"/>
    <property type="match status" value="1"/>
</dbReference>
<evidence type="ECO:0000256" key="1">
    <source>
        <dbReference type="ARBA" id="ARBA00010371"/>
    </source>
</evidence>
<evidence type="ECO:0000259" key="4">
    <source>
        <dbReference type="SMART" id="SM00829"/>
    </source>
</evidence>
<feature type="domain" description="Enoyl reductase (ER)" evidence="4">
    <location>
        <begin position="59"/>
        <end position="389"/>
    </location>
</feature>
<dbReference type="InterPro" id="IPR013149">
    <property type="entry name" value="ADH-like_C"/>
</dbReference>
<organism evidence="5 6">
    <name type="scientific">Petromyzon marinus</name>
    <name type="common">Sea lamprey</name>
    <dbReference type="NCBI Taxonomy" id="7757"/>
    <lineage>
        <taxon>Eukaryota</taxon>
        <taxon>Metazoa</taxon>
        <taxon>Chordata</taxon>
        <taxon>Craniata</taxon>
        <taxon>Vertebrata</taxon>
        <taxon>Cyclostomata</taxon>
        <taxon>Hyperoartia</taxon>
        <taxon>Petromyzontiformes</taxon>
        <taxon>Petromyzontidae</taxon>
        <taxon>Petromyzon</taxon>
    </lineage>
</organism>
<dbReference type="SUPFAM" id="SSF51735">
    <property type="entry name" value="NAD(P)-binding Rossmann-fold domains"/>
    <property type="match status" value="1"/>
</dbReference>
<dbReference type="Gene3D" id="3.40.50.720">
    <property type="entry name" value="NAD(P)-binding Rossmann-like Domain"/>
    <property type="match status" value="1"/>
</dbReference>
<dbReference type="FunFam" id="3.40.50.720:FF:000121">
    <property type="entry name" value="Prostaglandin reductase 2"/>
    <property type="match status" value="1"/>
</dbReference>
<dbReference type="InterPro" id="IPR013154">
    <property type="entry name" value="ADH-like_N"/>
</dbReference>
<dbReference type="EC" id="1.3.1.48" evidence="2"/>
<dbReference type="Pfam" id="PF00107">
    <property type="entry name" value="ADH_zinc_N"/>
    <property type="match status" value="1"/>
</dbReference>